<comment type="subcellular location">
    <subcellularLocation>
        <location evidence="1">Periplasm</location>
    </subcellularLocation>
</comment>
<sequence length="352" mass="38426">MNNTKTRVFMIATVASLIKMLQKAVFFLAVLTVTQPCIFASETKEINLVLFGGSMATAIYVAEDTGLFAEENLAVNVSDTPDSVHLMTELVKGTYDIAQASIDNFFAYQAGQGAVPLDREPDLRIVMGGSTMKLDLVVSRDVNGYDDIKGEMLGVDALTTGWAFVLKEMLMNGGLNESDYHFIETGSSAKRIDALKAGEYRATLLEGNYINQAYDAGFKRLDDSLASLGPYQGSSFGVSKAWAESNRGTLIALIRAYITATEIIYDKNRRDEVVGSLVKHAFMKPANARKTIEQLTSGSYGLTPKAAIDMRGVATVLALRNQYGRPQADFSNLNDFVDLSYYEGALRSLEAD</sequence>
<reference evidence="4" key="1">
    <citation type="submission" date="2018-05" db="EMBL/GenBank/DDBJ databases">
        <authorList>
            <person name="Lanie J.A."/>
            <person name="Ng W.-L."/>
            <person name="Kazmierczak K.M."/>
            <person name="Andrzejewski T.M."/>
            <person name="Davidsen T.M."/>
            <person name="Wayne K.J."/>
            <person name="Tettelin H."/>
            <person name="Glass J.I."/>
            <person name="Rusch D."/>
            <person name="Podicherti R."/>
            <person name="Tsui H.-C.T."/>
            <person name="Winkler M.E."/>
        </authorList>
    </citation>
    <scope>NUCLEOTIDE SEQUENCE</scope>
</reference>
<dbReference type="PANTHER" id="PTHR30024">
    <property type="entry name" value="ALIPHATIC SULFONATES-BINDING PROTEIN-RELATED"/>
    <property type="match status" value="1"/>
</dbReference>
<protein>
    <recommendedName>
        <fullName evidence="5">SsuA/THI5-like domain-containing protein</fullName>
    </recommendedName>
</protein>
<dbReference type="GO" id="GO:0042918">
    <property type="term" value="P:alkanesulfonate transmembrane transport"/>
    <property type="evidence" value="ECO:0007669"/>
    <property type="project" value="TreeGrafter"/>
</dbReference>
<dbReference type="EMBL" id="UINC01020718">
    <property type="protein sequence ID" value="SVA86741.1"/>
    <property type="molecule type" value="Genomic_DNA"/>
</dbReference>
<dbReference type="AlphaFoldDB" id="A0A381ZCS1"/>
<evidence type="ECO:0000313" key="4">
    <source>
        <dbReference type="EMBL" id="SVA86741.1"/>
    </source>
</evidence>
<evidence type="ECO:0008006" key="5">
    <source>
        <dbReference type="Google" id="ProtNLM"/>
    </source>
</evidence>
<evidence type="ECO:0000256" key="3">
    <source>
        <dbReference type="ARBA" id="ARBA00022729"/>
    </source>
</evidence>
<gene>
    <name evidence="4" type="ORF">METZ01_LOCUS139595</name>
</gene>
<evidence type="ECO:0000256" key="1">
    <source>
        <dbReference type="ARBA" id="ARBA00004418"/>
    </source>
</evidence>
<dbReference type="GO" id="GO:0042597">
    <property type="term" value="C:periplasmic space"/>
    <property type="evidence" value="ECO:0007669"/>
    <property type="project" value="UniProtKB-SubCell"/>
</dbReference>
<organism evidence="4">
    <name type="scientific">marine metagenome</name>
    <dbReference type="NCBI Taxonomy" id="408172"/>
    <lineage>
        <taxon>unclassified sequences</taxon>
        <taxon>metagenomes</taxon>
        <taxon>ecological metagenomes</taxon>
    </lineage>
</organism>
<evidence type="ECO:0000256" key="2">
    <source>
        <dbReference type="ARBA" id="ARBA00010742"/>
    </source>
</evidence>
<dbReference type="SUPFAM" id="SSF53850">
    <property type="entry name" value="Periplasmic binding protein-like II"/>
    <property type="match status" value="1"/>
</dbReference>
<name>A0A381ZCS1_9ZZZZ</name>
<dbReference type="Gene3D" id="3.40.190.10">
    <property type="entry name" value="Periplasmic binding protein-like II"/>
    <property type="match status" value="2"/>
</dbReference>
<keyword evidence="3" id="KW-0732">Signal</keyword>
<dbReference type="PANTHER" id="PTHR30024:SF47">
    <property type="entry name" value="TAURINE-BINDING PERIPLASMIC PROTEIN"/>
    <property type="match status" value="1"/>
</dbReference>
<accession>A0A381ZCS1</accession>
<comment type="similarity">
    <text evidence="2">Belongs to the bacterial solute-binding protein SsuA/TauA family.</text>
</comment>
<dbReference type="Pfam" id="PF13379">
    <property type="entry name" value="NMT1_2"/>
    <property type="match status" value="1"/>
</dbReference>
<proteinExistence type="inferred from homology"/>